<keyword evidence="4" id="KW-1185">Reference proteome</keyword>
<proteinExistence type="predicted"/>
<organism evidence="3 4">
    <name type="scientific">Carnegiea gigantea</name>
    <dbReference type="NCBI Taxonomy" id="171969"/>
    <lineage>
        <taxon>Eukaryota</taxon>
        <taxon>Viridiplantae</taxon>
        <taxon>Streptophyta</taxon>
        <taxon>Embryophyta</taxon>
        <taxon>Tracheophyta</taxon>
        <taxon>Spermatophyta</taxon>
        <taxon>Magnoliopsida</taxon>
        <taxon>eudicotyledons</taxon>
        <taxon>Gunneridae</taxon>
        <taxon>Pentapetalae</taxon>
        <taxon>Caryophyllales</taxon>
        <taxon>Cactineae</taxon>
        <taxon>Cactaceae</taxon>
        <taxon>Cactoideae</taxon>
        <taxon>Echinocereeae</taxon>
        <taxon>Carnegiea</taxon>
    </lineage>
</organism>
<dbReference type="Pfam" id="PF23218">
    <property type="entry name" value="PH_AIR9"/>
    <property type="match status" value="1"/>
</dbReference>
<name>A0A9Q1KVL7_9CARY</name>
<dbReference type="Pfam" id="PF23197">
    <property type="entry name" value="IG_AIR9"/>
    <property type="match status" value="1"/>
</dbReference>
<evidence type="ECO:0000313" key="4">
    <source>
        <dbReference type="Proteomes" id="UP001153076"/>
    </source>
</evidence>
<dbReference type="EMBL" id="JAKOGI010000018">
    <property type="protein sequence ID" value="KAJ8449890.1"/>
    <property type="molecule type" value="Genomic_DNA"/>
</dbReference>
<comment type="caution">
    <text evidence="3">The sequence shown here is derived from an EMBL/GenBank/DDBJ whole genome shotgun (WGS) entry which is preliminary data.</text>
</comment>
<dbReference type="GO" id="GO:0005886">
    <property type="term" value="C:plasma membrane"/>
    <property type="evidence" value="ECO:0007669"/>
    <property type="project" value="TreeGrafter"/>
</dbReference>
<dbReference type="Gene3D" id="2.60.40.2700">
    <property type="match status" value="1"/>
</dbReference>
<protein>
    <submittedName>
        <fullName evidence="3">Uncharacterized protein</fullName>
    </submittedName>
</protein>
<evidence type="ECO:0000313" key="3">
    <source>
        <dbReference type="EMBL" id="KAJ8449890.1"/>
    </source>
</evidence>
<gene>
    <name evidence="3" type="ORF">Cgig2_029252</name>
</gene>
<evidence type="ECO:0000259" key="1">
    <source>
        <dbReference type="Pfam" id="PF23197"/>
    </source>
</evidence>
<dbReference type="PANTHER" id="PTHR31149:SF11">
    <property type="entry name" value="187-KDA MICROTUBULE-ASSOCIATED PROTEIN AIR9"/>
    <property type="match status" value="1"/>
</dbReference>
<dbReference type="GO" id="GO:0009506">
    <property type="term" value="C:plasmodesma"/>
    <property type="evidence" value="ECO:0007669"/>
    <property type="project" value="TreeGrafter"/>
</dbReference>
<sequence>MVALTGKAMEGDVLTAVEVVANSEQQQLVWSKYKKDVKYQWYYSSESGDEKSLEMLSSQRSCSYRLRFEDIGRCLRCQCIVSDVFGRSSEPAYAESTPILPGIPRVGKLEIEGRGFHTNLYAVRGVYSGGREGRSRIQWLRSMVGSPDLISIPGETGRMYEANVDDVGYRLVAIYTPVREDGVEGQPLSASTEPIAIEPDVLEEVKKKLDLGSVKFEVLCNKSPVSKKAFDIGGFERRILEINRKRVKVVKPGSKTSFPAAEMRGSYAPPFHHRLRVVVDSENEVDIMVHTRHLRDVIVLVLRGLAQKFNSTSLNSLLKMET</sequence>
<reference evidence="3" key="1">
    <citation type="submission" date="2022-04" db="EMBL/GenBank/DDBJ databases">
        <title>Carnegiea gigantea Genome sequencing and assembly v2.</title>
        <authorList>
            <person name="Copetti D."/>
            <person name="Sanderson M.J."/>
            <person name="Burquez A."/>
            <person name="Wojciechowski M.F."/>
        </authorList>
    </citation>
    <scope>NUCLEOTIDE SEQUENCE</scope>
    <source>
        <strain evidence="3">SGP5-SGP5p</strain>
        <tissue evidence="3">Aerial part</tissue>
    </source>
</reference>
<dbReference type="Proteomes" id="UP001153076">
    <property type="component" value="Unassembled WGS sequence"/>
</dbReference>
<dbReference type="InterPro" id="IPR056284">
    <property type="entry name" value="AIR9-like_A9"/>
</dbReference>
<dbReference type="PANTHER" id="PTHR31149">
    <property type="entry name" value="EXPRESSED PROTEIN"/>
    <property type="match status" value="1"/>
</dbReference>
<feature type="domain" description="AIR9-like A9" evidence="1">
    <location>
        <begin position="106"/>
        <end position="191"/>
    </location>
</feature>
<evidence type="ECO:0000259" key="2">
    <source>
        <dbReference type="Pfam" id="PF23218"/>
    </source>
</evidence>
<dbReference type="OrthoDB" id="1904536at2759"/>
<dbReference type="InterPro" id="IPR056287">
    <property type="entry name" value="PH_AIR9"/>
</dbReference>
<feature type="domain" description="AIR9 PH-like" evidence="2">
    <location>
        <begin position="222"/>
        <end position="309"/>
    </location>
</feature>
<dbReference type="AlphaFoldDB" id="A0A9Q1KVL7"/>
<accession>A0A9Q1KVL7</accession>